<feature type="compositionally biased region" description="Low complexity" evidence="1">
    <location>
        <begin position="82"/>
        <end position="98"/>
    </location>
</feature>
<comment type="caution">
    <text evidence="3">The sequence shown here is derived from an EMBL/GenBank/DDBJ whole genome shotgun (WGS) entry which is preliminary data.</text>
</comment>
<dbReference type="SUPFAM" id="SSF53474">
    <property type="entry name" value="alpha/beta-Hydrolases"/>
    <property type="match status" value="2"/>
</dbReference>
<evidence type="ECO:0000256" key="1">
    <source>
        <dbReference type="SAM" id="MobiDB-lite"/>
    </source>
</evidence>
<dbReference type="Pfam" id="PF20434">
    <property type="entry name" value="BD-FAE"/>
    <property type="match status" value="1"/>
</dbReference>
<name>A0A918GN72_STRGD</name>
<reference evidence="3" key="2">
    <citation type="submission" date="2020-09" db="EMBL/GenBank/DDBJ databases">
        <authorList>
            <person name="Sun Q."/>
            <person name="Ohkuma M."/>
        </authorList>
    </citation>
    <scope>NUCLEOTIDE SEQUENCE</scope>
    <source>
        <strain evidence="3">JCM 4234</strain>
    </source>
</reference>
<dbReference type="Proteomes" id="UP000653493">
    <property type="component" value="Unassembled WGS sequence"/>
</dbReference>
<keyword evidence="4" id="KW-1185">Reference proteome</keyword>
<evidence type="ECO:0000259" key="2">
    <source>
        <dbReference type="Pfam" id="PF20434"/>
    </source>
</evidence>
<dbReference type="AlphaFoldDB" id="A0A918GN72"/>
<feature type="compositionally biased region" description="Gly residues" evidence="1">
    <location>
        <begin position="134"/>
        <end position="143"/>
    </location>
</feature>
<dbReference type="GO" id="GO:0003824">
    <property type="term" value="F:catalytic activity"/>
    <property type="evidence" value="ECO:0007669"/>
    <property type="project" value="UniProtKB-ARBA"/>
</dbReference>
<sequence>MTVFVLLPDLFTGAHVWEGTAARLTAAGAEARPVTLTGLDGPPGAGRAGIDLETHISDVVAVIDSVIDSVTDSMTDPVAGEETATATGAGATPVTGEETGTGAGTQIGAGAGSQTGEEAGTDTRTRLREEAGPQTGGGSGTGDGAPRRRRIVLVGHGYGIHPALGAADRRAGRIARVVYLDAGMPRDGVPALAALPDAALRERLAAGGPEGVLPPPGRDAWTRWGSTAGVPGPALDRLTARAAPQPLGTLLQPLRLTGAVARVPATGVLCTGSGAGVDLLQLQVDYGDPALGALAEAEVPFFELPTGHWPMLSCPDDLAGVLLRAAEGGGRRLAPLDPARPPAHLRPFPLGVPPREPERTGRVDLYPPDADGPRPAVLFVHGGPLPAGARPGPRDWPLYRGYARYAAARGVVGATVAHRLHGVADYPVAADDVAAAVAAVRADPRVDADRVALWFFSGGGPLTAEWLSAPPPWLRCLAATYPILAPLPNWAVPAGRFRPAEALAGGTDAPPVVLTRVGREMPEIAATVAEFLTAARRHGAAVEVIDVPHGRHGFECLDPGEESREAVRAAMRAVLGHLTA</sequence>
<gene>
    <name evidence="3" type="ORF">GCM10010238_40720</name>
</gene>
<organism evidence="3 4">
    <name type="scientific">Streptomyces griseoviridis</name>
    <dbReference type="NCBI Taxonomy" id="45398"/>
    <lineage>
        <taxon>Bacteria</taxon>
        <taxon>Bacillati</taxon>
        <taxon>Actinomycetota</taxon>
        <taxon>Actinomycetes</taxon>
        <taxon>Kitasatosporales</taxon>
        <taxon>Streptomycetaceae</taxon>
        <taxon>Streptomyces</taxon>
    </lineage>
</organism>
<evidence type="ECO:0000313" key="4">
    <source>
        <dbReference type="Proteomes" id="UP000653493"/>
    </source>
</evidence>
<reference evidence="3" key="1">
    <citation type="journal article" date="2014" name="Int. J. Syst. Evol. Microbiol.">
        <title>Complete genome sequence of Corynebacterium casei LMG S-19264T (=DSM 44701T), isolated from a smear-ripened cheese.</title>
        <authorList>
            <consortium name="US DOE Joint Genome Institute (JGI-PGF)"/>
            <person name="Walter F."/>
            <person name="Albersmeier A."/>
            <person name="Kalinowski J."/>
            <person name="Ruckert C."/>
        </authorList>
    </citation>
    <scope>NUCLEOTIDE SEQUENCE</scope>
    <source>
        <strain evidence="3">JCM 4234</strain>
    </source>
</reference>
<feature type="domain" description="BD-FAE-like" evidence="2">
    <location>
        <begin position="364"/>
        <end position="463"/>
    </location>
</feature>
<feature type="region of interest" description="Disordered" evidence="1">
    <location>
        <begin position="333"/>
        <end position="358"/>
    </location>
</feature>
<feature type="region of interest" description="Disordered" evidence="1">
    <location>
        <begin position="82"/>
        <end position="147"/>
    </location>
</feature>
<protein>
    <recommendedName>
        <fullName evidence="2">BD-FAE-like domain-containing protein</fullName>
    </recommendedName>
</protein>
<dbReference type="InterPro" id="IPR049492">
    <property type="entry name" value="BD-FAE-like_dom"/>
</dbReference>
<dbReference type="EMBL" id="BMSL01000011">
    <property type="protein sequence ID" value="GGS46812.1"/>
    <property type="molecule type" value="Genomic_DNA"/>
</dbReference>
<dbReference type="Gene3D" id="3.40.50.1820">
    <property type="entry name" value="alpha/beta hydrolase"/>
    <property type="match status" value="2"/>
</dbReference>
<accession>A0A918GN72</accession>
<feature type="compositionally biased region" description="Gly residues" evidence="1">
    <location>
        <begin position="99"/>
        <end position="113"/>
    </location>
</feature>
<proteinExistence type="predicted"/>
<evidence type="ECO:0000313" key="3">
    <source>
        <dbReference type="EMBL" id="GGS46812.1"/>
    </source>
</evidence>
<feature type="compositionally biased region" description="Basic and acidic residues" evidence="1">
    <location>
        <begin position="121"/>
        <end position="131"/>
    </location>
</feature>
<dbReference type="InterPro" id="IPR029058">
    <property type="entry name" value="AB_hydrolase_fold"/>
</dbReference>